<sequence length="460" mass="52253">MKIDLFYEIVSQCMINGVRLAAAFFLYRLLSDFVNKKRAFASAVLYLAVLTVLYYIPQILPNLAAYVIAMAAVYIVLIVGDFKKIRLKAFLCITFFALRWLAVGSVSQLMMLINQMTTTLMNNIEIFMTNIPAIIAMFVATEILEVVLCMLFIGFSVKMFLKVYKNACEELTVKEFIMLVLPMLAQVVGYQSVINYYDLYDKAMKAGVIEPVYEFNYTLLAFYLISYGAILVFLMLYQELKKMQENNKEQEILEAQIGNLKNHIDTAMKSYAEIRAMRHDMANHLMVLNELIESGRNEAAEEYSSKLNEMIIQTQSDVKSGNPVTDIVIGEYKDKCIKTGIDFTYDFHYPEKGVVDAFDMSIVLFNALQNACEAAQKTPHGYVSLKAFRKKNAYIIEITNSCAGRITVEPGKLPATDKDNAQAHGYGLKNIKRIAEKYYGGINIEPADDTFKLNIMMMLE</sequence>
<feature type="transmembrane region" description="Helical" evidence="1">
    <location>
        <begin position="133"/>
        <end position="155"/>
    </location>
</feature>
<dbReference type="EMBL" id="WKRD01000005">
    <property type="protein sequence ID" value="MSC57483.1"/>
    <property type="molecule type" value="Genomic_DNA"/>
</dbReference>
<feature type="transmembrane region" description="Helical" evidence="1">
    <location>
        <begin position="176"/>
        <end position="197"/>
    </location>
</feature>
<name>A0A7C9H2X2_9FIRM</name>
<dbReference type="RefSeq" id="WP_154300850.1">
    <property type="nucleotide sequence ID" value="NZ_DAWDGZ010000002.1"/>
</dbReference>
<dbReference type="GO" id="GO:0042802">
    <property type="term" value="F:identical protein binding"/>
    <property type="evidence" value="ECO:0007669"/>
    <property type="project" value="TreeGrafter"/>
</dbReference>
<reference evidence="3 4" key="1">
    <citation type="journal article" date="2019" name="Nat. Med.">
        <title>A library of human gut bacterial isolates paired with longitudinal multiomics data enables mechanistic microbiome research.</title>
        <authorList>
            <person name="Poyet M."/>
            <person name="Groussin M."/>
            <person name="Gibbons S.M."/>
            <person name="Avila-Pacheco J."/>
            <person name="Jiang X."/>
            <person name="Kearney S.M."/>
            <person name="Perrotta A.R."/>
            <person name="Berdy B."/>
            <person name="Zhao S."/>
            <person name="Lieberman T.D."/>
            <person name="Swanson P.K."/>
            <person name="Smith M."/>
            <person name="Roesemann S."/>
            <person name="Alexander J.E."/>
            <person name="Rich S.A."/>
            <person name="Livny J."/>
            <person name="Vlamakis H."/>
            <person name="Clish C."/>
            <person name="Bullock K."/>
            <person name="Deik A."/>
            <person name="Scott J."/>
            <person name="Pierce K.A."/>
            <person name="Xavier R.J."/>
            <person name="Alm E.J."/>
        </authorList>
    </citation>
    <scope>NUCLEOTIDE SEQUENCE [LARGE SCALE GENOMIC DNA]</scope>
    <source>
        <strain evidence="3 4">BIOML-A1</strain>
    </source>
</reference>
<evidence type="ECO:0000256" key="1">
    <source>
        <dbReference type="SAM" id="Phobius"/>
    </source>
</evidence>
<feature type="transmembrane region" description="Helical" evidence="1">
    <location>
        <begin position="63"/>
        <end position="82"/>
    </location>
</feature>
<dbReference type="InterPro" id="IPR032834">
    <property type="entry name" value="NatK-like_C"/>
</dbReference>
<protein>
    <submittedName>
        <fullName evidence="3">GHKL domain-containing protein</fullName>
    </submittedName>
</protein>
<feature type="domain" description="Sensor histidine kinase NatK-like C-terminal" evidence="2">
    <location>
        <begin position="357"/>
        <end position="457"/>
    </location>
</feature>
<keyword evidence="1" id="KW-0812">Transmembrane</keyword>
<feature type="transmembrane region" description="Helical" evidence="1">
    <location>
        <begin position="217"/>
        <end position="237"/>
    </location>
</feature>
<keyword evidence="1" id="KW-1133">Transmembrane helix</keyword>
<evidence type="ECO:0000313" key="3">
    <source>
        <dbReference type="EMBL" id="MSC57483.1"/>
    </source>
</evidence>
<feature type="transmembrane region" description="Helical" evidence="1">
    <location>
        <begin position="39"/>
        <end position="57"/>
    </location>
</feature>
<proteinExistence type="predicted"/>
<comment type="caution">
    <text evidence="3">The sequence shown here is derived from an EMBL/GenBank/DDBJ whole genome shotgun (WGS) entry which is preliminary data.</text>
</comment>
<dbReference type="Pfam" id="PF14501">
    <property type="entry name" value="HATPase_c_5"/>
    <property type="match status" value="1"/>
</dbReference>
<dbReference type="CDD" id="cd16935">
    <property type="entry name" value="HATPase_AgrC-ComD-like"/>
    <property type="match status" value="1"/>
</dbReference>
<dbReference type="SUPFAM" id="SSF55874">
    <property type="entry name" value="ATPase domain of HSP90 chaperone/DNA topoisomerase II/histidine kinase"/>
    <property type="match status" value="1"/>
</dbReference>
<dbReference type="Gene3D" id="3.30.565.10">
    <property type="entry name" value="Histidine kinase-like ATPase, C-terminal domain"/>
    <property type="match status" value="1"/>
</dbReference>
<feature type="transmembrane region" description="Helical" evidence="1">
    <location>
        <begin position="89"/>
        <end position="113"/>
    </location>
</feature>
<gene>
    <name evidence="3" type="ORF">GKE48_08475</name>
</gene>
<dbReference type="InterPro" id="IPR036890">
    <property type="entry name" value="HATPase_C_sf"/>
</dbReference>
<evidence type="ECO:0000313" key="4">
    <source>
        <dbReference type="Proteomes" id="UP000481964"/>
    </source>
</evidence>
<dbReference type="Proteomes" id="UP000481964">
    <property type="component" value="Unassembled WGS sequence"/>
</dbReference>
<dbReference type="AlphaFoldDB" id="A0A7C9H2X2"/>
<dbReference type="PANTHER" id="PTHR40448">
    <property type="entry name" value="TWO-COMPONENT SENSOR HISTIDINE KINASE"/>
    <property type="match status" value="1"/>
</dbReference>
<organism evidence="3 4">
    <name type="scientific">Lachnospira eligens</name>
    <dbReference type="NCBI Taxonomy" id="39485"/>
    <lineage>
        <taxon>Bacteria</taxon>
        <taxon>Bacillati</taxon>
        <taxon>Bacillota</taxon>
        <taxon>Clostridia</taxon>
        <taxon>Lachnospirales</taxon>
        <taxon>Lachnospiraceae</taxon>
        <taxon>Lachnospira</taxon>
    </lineage>
</organism>
<feature type="transmembrane region" description="Helical" evidence="1">
    <location>
        <begin position="6"/>
        <end position="27"/>
    </location>
</feature>
<evidence type="ECO:0000259" key="2">
    <source>
        <dbReference type="Pfam" id="PF14501"/>
    </source>
</evidence>
<dbReference type="PANTHER" id="PTHR40448:SF1">
    <property type="entry name" value="TWO-COMPONENT SENSOR HISTIDINE KINASE"/>
    <property type="match status" value="1"/>
</dbReference>
<accession>A0A7C9H2X2</accession>
<keyword evidence="1" id="KW-0472">Membrane</keyword>